<feature type="compositionally biased region" description="Basic residues" evidence="1">
    <location>
        <begin position="63"/>
        <end position="72"/>
    </location>
</feature>
<evidence type="ECO:0000313" key="3">
    <source>
        <dbReference type="Proteomes" id="UP000637578"/>
    </source>
</evidence>
<evidence type="ECO:0000256" key="1">
    <source>
        <dbReference type="SAM" id="MobiDB-lite"/>
    </source>
</evidence>
<gene>
    <name evidence="2" type="ORF">GCM10012275_16150</name>
</gene>
<comment type="caution">
    <text evidence="2">The sequence shown here is derived from an EMBL/GenBank/DDBJ whole genome shotgun (WGS) entry which is preliminary data.</text>
</comment>
<protein>
    <submittedName>
        <fullName evidence="2">Uncharacterized protein</fullName>
    </submittedName>
</protein>
<dbReference type="AlphaFoldDB" id="A0A8J3CC55"/>
<feature type="region of interest" description="Disordered" evidence="1">
    <location>
        <begin position="59"/>
        <end position="81"/>
    </location>
</feature>
<evidence type="ECO:0000313" key="2">
    <source>
        <dbReference type="EMBL" id="GGM45910.1"/>
    </source>
</evidence>
<proteinExistence type="predicted"/>
<organism evidence="2 3">
    <name type="scientific">Longimycelium tulufanense</name>
    <dbReference type="NCBI Taxonomy" id="907463"/>
    <lineage>
        <taxon>Bacteria</taxon>
        <taxon>Bacillati</taxon>
        <taxon>Actinomycetota</taxon>
        <taxon>Actinomycetes</taxon>
        <taxon>Pseudonocardiales</taxon>
        <taxon>Pseudonocardiaceae</taxon>
        <taxon>Longimycelium</taxon>
    </lineage>
</organism>
<sequence length="81" mass="9442">MAAWHRVPPDMFRFTTGDRSQLYSAILHAFGEANERLETALGVDDVRARVRAARPWRCDPRGTRRRHLPGRSRRPDMNVRT</sequence>
<name>A0A8J3CC55_9PSEU</name>
<accession>A0A8J3CC55</accession>
<dbReference type="EMBL" id="BMMK01000005">
    <property type="protein sequence ID" value="GGM45910.1"/>
    <property type="molecule type" value="Genomic_DNA"/>
</dbReference>
<dbReference type="Proteomes" id="UP000637578">
    <property type="component" value="Unassembled WGS sequence"/>
</dbReference>
<keyword evidence="3" id="KW-1185">Reference proteome</keyword>
<reference evidence="2" key="2">
    <citation type="submission" date="2020-09" db="EMBL/GenBank/DDBJ databases">
        <authorList>
            <person name="Sun Q."/>
            <person name="Zhou Y."/>
        </authorList>
    </citation>
    <scope>NUCLEOTIDE SEQUENCE</scope>
    <source>
        <strain evidence="2">CGMCC 4.5737</strain>
    </source>
</reference>
<dbReference type="InterPro" id="IPR013493">
    <property type="entry name" value="CHP02677"/>
</dbReference>
<dbReference type="Pfam" id="PF09660">
    <property type="entry name" value="DUF2397"/>
    <property type="match status" value="1"/>
</dbReference>
<reference evidence="2" key="1">
    <citation type="journal article" date="2014" name="Int. J. Syst. Evol. Microbiol.">
        <title>Complete genome sequence of Corynebacterium casei LMG S-19264T (=DSM 44701T), isolated from a smear-ripened cheese.</title>
        <authorList>
            <consortium name="US DOE Joint Genome Institute (JGI-PGF)"/>
            <person name="Walter F."/>
            <person name="Albersmeier A."/>
            <person name="Kalinowski J."/>
            <person name="Ruckert C."/>
        </authorList>
    </citation>
    <scope>NUCLEOTIDE SEQUENCE</scope>
    <source>
        <strain evidence="2">CGMCC 4.5737</strain>
    </source>
</reference>